<gene>
    <name evidence="1" type="ORF">MC7420_286</name>
</gene>
<keyword evidence="2" id="KW-1185">Reference proteome</keyword>
<dbReference type="HOGENOM" id="CLU_182977_0_0_3"/>
<reference evidence="1 2" key="1">
    <citation type="submission" date="2008-07" db="EMBL/GenBank/DDBJ databases">
        <authorList>
            <person name="Tandeau de Marsac N."/>
            <person name="Ferriera S."/>
            <person name="Johnson J."/>
            <person name="Kravitz S."/>
            <person name="Beeson K."/>
            <person name="Sutton G."/>
            <person name="Rogers Y.-H."/>
            <person name="Friedman R."/>
            <person name="Frazier M."/>
            <person name="Venter J.C."/>
        </authorList>
    </citation>
    <scope>NUCLEOTIDE SEQUENCE [LARGE SCALE GENOMIC DNA]</scope>
    <source>
        <strain evidence="1 2">PCC 7420</strain>
    </source>
</reference>
<dbReference type="EMBL" id="DS989844">
    <property type="protein sequence ID" value="EDX77149.1"/>
    <property type="molecule type" value="Genomic_DNA"/>
</dbReference>
<evidence type="ECO:0000313" key="2">
    <source>
        <dbReference type="Proteomes" id="UP000003835"/>
    </source>
</evidence>
<dbReference type="eggNOG" id="ENOG50331JX">
    <property type="taxonomic scope" value="Bacteria"/>
</dbReference>
<dbReference type="Proteomes" id="UP000003835">
    <property type="component" value="Unassembled WGS sequence"/>
</dbReference>
<protein>
    <submittedName>
        <fullName evidence="1">Uncharacterized protein</fullName>
    </submittedName>
</protein>
<dbReference type="AlphaFoldDB" id="B4VLY1"/>
<sequence length="76" mass="8014">MLTKIFAGAAIAIALLTITAGYTQRSALVLRSEKQDNYWPRHGTGLSGGYRGGTWILLPNRSSYGGFRGGGPSAGK</sequence>
<name>B4VLY1_9CYAN</name>
<proteinExistence type="predicted"/>
<dbReference type="RefSeq" id="WP_006099261.1">
    <property type="nucleotide sequence ID" value="NZ_DS989844.1"/>
</dbReference>
<dbReference type="STRING" id="118168.MC7420_286"/>
<evidence type="ECO:0000313" key="1">
    <source>
        <dbReference type="EMBL" id="EDX77149.1"/>
    </source>
</evidence>
<organism evidence="1 2">
    <name type="scientific">Coleofasciculus chthonoplastes PCC 7420</name>
    <dbReference type="NCBI Taxonomy" id="118168"/>
    <lineage>
        <taxon>Bacteria</taxon>
        <taxon>Bacillati</taxon>
        <taxon>Cyanobacteriota</taxon>
        <taxon>Cyanophyceae</taxon>
        <taxon>Coleofasciculales</taxon>
        <taxon>Coleofasciculaceae</taxon>
        <taxon>Coleofasciculus</taxon>
    </lineage>
</organism>
<accession>B4VLY1</accession>